<keyword evidence="2" id="KW-1185">Reference proteome</keyword>
<accession>A0A1D2MXK6</accession>
<name>A0A1D2MXK6_ORCCI</name>
<gene>
    <name evidence="1" type="ORF">Ocin01_09007</name>
</gene>
<dbReference type="EMBL" id="LJIJ01000421">
    <property type="protein sequence ID" value="ODM97671.1"/>
    <property type="molecule type" value="Genomic_DNA"/>
</dbReference>
<evidence type="ECO:0000313" key="1">
    <source>
        <dbReference type="EMBL" id="ODM97671.1"/>
    </source>
</evidence>
<dbReference type="Gene3D" id="2.60.40.10">
    <property type="entry name" value="Immunoglobulins"/>
    <property type="match status" value="1"/>
</dbReference>
<protein>
    <submittedName>
        <fullName evidence="1">Uncharacterized protein</fullName>
    </submittedName>
</protein>
<comment type="caution">
    <text evidence="1">The sequence shown here is derived from an EMBL/GenBank/DDBJ whole genome shotgun (WGS) entry which is preliminary data.</text>
</comment>
<dbReference type="InterPro" id="IPR013783">
    <property type="entry name" value="Ig-like_fold"/>
</dbReference>
<dbReference type="Proteomes" id="UP000094527">
    <property type="component" value="Unassembled WGS sequence"/>
</dbReference>
<dbReference type="AlphaFoldDB" id="A0A1D2MXK6"/>
<reference evidence="1 2" key="1">
    <citation type="journal article" date="2016" name="Genome Biol. Evol.">
        <title>Gene Family Evolution Reflects Adaptation to Soil Environmental Stressors in the Genome of the Collembolan Orchesella cincta.</title>
        <authorList>
            <person name="Faddeeva-Vakhrusheva A."/>
            <person name="Derks M.F."/>
            <person name="Anvar S.Y."/>
            <person name="Agamennone V."/>
            <person name="Suring W."/>
            <person name="Smit S."/>
            <person name="van Straalen N.M."/>
            <person name="Roelofs D."/>
        </authorList>
    </citation>
    <scope>NUCLEOTIDE SEQUENCE [LARGE SCALE GENOMIC DNA]</scope>
    <source>
        <tissue evidence="1">Mixed pool</tissue>
    </source>
</reference>
<dbReference type="OMA" id="WYREALI"/>
<evidence type="ECO:0000313" key="2">
    <source>
        <dbReference type="Proteomes" id="UP000094527"/>
    </source>
</evidence>
<dbReference type="OrthoDB" id="6431884at2759"/>
<sequence length="61" mass="7179">MEAISEWYREALIGLYLPISHVEGVLGHRVEMPCDIVPKRRDDSVYMVLWFRESAGKPLYR</sequence>
<proteinExistence type="predicted"/>
<dbReference type="STRING" id="48709.A0A1D2MXK6"/>
<organism evidence="1 2">
    <name type="scientific">Orchesella cincta</name>
    <name type="common">Springtail</name>
    <name type="synonym">Podura cincta</name>
    <dbReference type="NCBI Taxonomy" id="48709"/>
    <lineage>
        <taxon>Eukaryota</taxon>
        <taxon>Metazoa</taxon>
        <taxon>Ecdysozoa</taxon>
        <taxon>Arthropoda</taxon>
        <taxon>Hexapoda</taxon>
        <taxon>Collembola</taxon>
        <taxon>Entomobryomorpha</taxon>
        <taxon>Entomobryoidea</taxon>
        <taxon>Orchesellidae</taxon>
        <taxon>Orchesellinae</taxon>
        <taxon>Orchesella</taxon>
    </lineage>
</organism>